<evidence type="ECO:0000256" key="3">
    <source>
        <dbReference type="ARBA" id="ARBA00022989"/>
    </source>
</evidence>
<evidence type="ECO:0000259" key="6">
    <source>
        <dbReference type="Pfam" id="PF06271"/>
    </source>
</evidence>
<protein>
    <submittedName>
        <fullName evidence="7">RDD family membrane protein YckC</fullName>
    </submittedName>
</protein>
<keyword evidence="2 5" id="KW-0812">Transmembrane</keyword>
<keyword evidence="4 5" id="KW-0472">Membrane</keyword>
<feature type="transmembrane region" description="Helical" evidence="5">
    <location>
        <begin position="18"/>
        <end position="37"/>
    </location>
</feature>
<gene>
    <name evidence="7" type="ORF">J2Z70_005828</name>
</gene>
<comment type="caution">
    <text evidence="7">The sequence shown here is derived from an EMBL/GenBank/DDBJ whole genome shotgun (WGS) entry which is preliminary data.</text>
</comment>
<evidence type="ECO:0000256" key="5">
    <source>
        <dbReference type="SAM" id="Phobius"/>
    </source>
</evidence>
<sequence length="108" mass="12051">MGARIVDENGRYPVLRQALIRDSFIIVNSFLAVIVGLNTEALSSIPSSLVNWSPLAANLNAFIGWVVVVDCLFIVFTPRKRALHDLMARTYVVNKKALDRYQTGKFIA</sequence>
<evidence type="ECO:0000256" key="4">
    <source>
        <dbReference type="ARBA" id="ARBA00023136"/>
    </source>
</evidence>
<proteinExistence type="predicted"/>
<evidence type="ECO:0000256" key="2">
    <source>
        <dbReference type="ARBA" id="ARBA00022692"/>
    </source>
</evidence>
<accession>A0ABS4P1Q1</accession>
<keyword evidence="8" id="KW-1185">Reference proteome</keyword>
<reference evidence="7 8" key="1">
    <citation type="submission" date="2021-03" db="EMBL/GenBank/DDBJ databases">
        <title>Genomic Encyclopedia of Type Strains, Phase IV (KMG-IV): sequencing the most valuable type-strain genomes for metagenomic binning, comparative biology and taxonomic classification.</title>
        <authorList>
            <person name="Goeker M."/>
        </authorList>
    </citation>
    <scope>NUCLEOTIDE SEQUENCE [LARGE SCALE GENOMIC DNA]</scope>
    <source>
        <strain evidence="7 8">DSM 101953</strain>
    </source>
</reference>
<name>A0ABS4P1Q1_9BACL</name>
<dbReference type="EMBL" id="JAGGLV010000029">
    <property type="protein sequence ID" value="MBP2115630.1"/>
    <property type="molecule type" value="Genomic_DNA"/>
</dbReference>
<evidence type="ECO:0000256" key="1">
    <source>
        <dbReference type="ARBA" id="ARBA00004141"/>
    </source>
</evidence>
<feature type="transmembrane region" description="Helical" evidence="5">
    <location>
        <begin position="57"/>
        <end position="77"/>
    </location>
</feature>
<dbReference type="Proteomes" id="UP000773462">
    <property type="component" value="Unassembled WGS sequence"/>
</dbReference>
<evidence type="ECO:0000313" key="7">
    <source>
        <dbReference type="EMBL" id="MBP2115630.1"/>
    </source>
</evidence>
<organism evidence="7 8">
    <name type="scientific">Paenibacillus silagei</name>
    <dbReference type="NCBI Taxonomy" id="1670801"/>
    <lineage>
        <taxon>Bacteria</taxon>
        <taxon>Bacillati</taxon>
        <taxon>Bacillota</taxon>
        <taxon>Bacilli</taxon>
        <taxon>Bacillales</taxon>
        <taxon>Paenibacillaceae</taxon>
        <taxon>Paenibacillus</taxon>
    </lineage>
</organism>
<dbReference type="InterPro" id="IPR010432">
    <property type="entry name" value="RDD"/>
</dbReference>
<feature type="domain" description="RDD" evidence="6">
    <location>
        <begin position="1"/>
        <end position="88"/>
    </location>
</feature>
<keyword evidence="3 5" id="KW-1133">Transmembrane helix</keyword>
<dbReference type="Pfam" id="PF06271">
    <property type="entry name" value="RDD"/>
    <property type="match status" value="1"/>
</dbReference>
<evidence type="ECO:0000313" key="8">
    <source>
        <dbReference type="Proteomes" id="UP000773462"/>
    </source>
</evidence>
<comment type="subcellular location">
    <subcellularLocation>
        <location evidence="1">Membrane</location>
        <topology evidence="1">Multi-pass membrane protein</topology>
    </subcellularLocation>
</comment>